<keyword evidence="2" id="KW-0575">Peroxidase</keyword>
<dbReference type="NCBIfam" id="TIGR00778">
    <property type="entry name" value="ahpD_dom"/>
    <property type="match status" value="1"/>
</dbReference>
<dbReference type="SUPFAM" id="SSF69118">
    <property type="entry name" value="AhpD-like"/>
    <property type="match status" value="1"/>
</dbReference>
<accession>A0A1W2H949</accession>
<dbReference type="STRING" id="758820.SAMN00777080_4050"/>
<dbReference type="Proteomes" id="UP000192333">
    <property type="component" value="Chromosome I"/>
</dbReference>
<protein>
    <submittedName>
        <fullName evidence="2">Uncharacterized peroxidase-related enzyme</fullName>
    </submittedName>
</protein>
<evidence type="ECO:0000313" key="3">
    <source>
        <dbReference type="Proteomes" id="UP000192333"/>
    </source>
</evidence>
<dbReference type="InterPro" id="IPR029032">
    <property type="entry name" value="AhpD-like"/>
</dbReference>
<dbReference type="OrthoDB" id="9808310at2"/>
<keyword evidence="2" id="KW-0560">Oxidoreductase</keyword>
<reference evidence="3" key="1">
    <citation type="submission" date="2017-04" db="EMBL/GenBank/DDBJ databases">
        <authorList>
            <person name="Varghese N."/>
            <person name="Submissions S."/>
        </authorList>
    </citation>
    <scope>NUCLEOTIDE SEQUENCE [LARGE SCALE GENOMIC DNA]</scope>
    <source>
        <strain evidence="3">DSM 16537</strain>
    </source>
</reference>
<evidence type="ECO:0000259" key="1">
    <source>
        <dbReference type="Pfam" id="PF02627"/>
    </source>
</evidence>
<dbReference type="PANTHER" id="PTHR35446">
    <property type="entry name" value="SI:CH211-175M2.5"/>
    <property type="match status" value="1"/>
</dbReference>
<dbReference type="AlphaFoldDB" id="A0A1W2H949"/>
<gene>
    <name evidence="2" type="ORF">SAMN00777080_4050</name>
</gene>
<dbReference type="InterPro" id="IPR003779">
    <property type="entry name" value="CMD-like"/>
</dbReference>
<dbReference type="Pfam" id="PF02627">
    <property type="entry name" value="CMD"/>
    <property type="match status" value="1"/>
</dbReference>
<name>A0A1W2H949_9BACT</name>
<dbReference type="PANTHER" id="PTHR35446:SF3">
    <property type="entry name" value="CMD DOMAIN-CONTAINING PROTEIN"/>
    <property type="match status" value="1"/>
</dbReference>
<dbReference type="RefSeq" id="WP_084122200.1">
    <property type="nucleotide sequence ID" value="NZ_LT838813.1"/>
</dbReference>
<dbReference type="GO" id="GO:0051920">
    <property type="term" value="F:peroxiredoxin activity"/>
    <property type="evidence" value="ECO:0007669"/>
    <property type="project" value="InterPro"/>
</dbReference>
<feature type="domain" description="Carboxymuconolactone decarboxylase-like" evidence="1">
    <location>
        <begin position="50"/>
        <end position="110"/>
    </location>
</feature>
<evidence type="ECO:0000313" key="2">
    <source>
        <dbReference type="EMBL" id="SMD45400.1"/>
    </source>
</evidence>
<organism evidence="2 3">
    <name type="scientific">Aquiflexum balticum DSM 16537</name>
    <dbReference type="NCBI Taxonomy" id="758820"/>
    <lineage>
        <taxon>Bacteria</taxon>
        <taxon>Pseudomonadati</taxon>
        <taxon>Bacteroidota</taxon>
        <taxon>Cytophagia</taxon>
        <taxon>Cytophagales</taxon>
        <taxon>Cyclobacteriaceae</taxon>
        <taxon>Aquiflexum</taxon>
    </lineage>
</organism>
<proteinExistence type="predicted"/>
<dbReference type="InterPro" id="IPR004675">
    <property type="entry name" value="AhpD_core"/>
</dbReference>
<dbReference type="EMBL" id="LT838813">
    <property type="protein sequence ID" value="SMD45400.1"/>
    <property type="molecule type" value="Genomic_DNA"/>
</dbReference>
<sequence>MNTETLSFKVPTLEEVSEKNKGILTAIKNQVGFIPNIFATYAYSENALERYTTFANGKTTFNNKEKEVINLVVSQVNGCEYCQAAHTAIGKMNGFTDEQVISLRKGEAPFNEKFDALVKTAKAITLKKGRIEDEVLEIFFDAGYTKENLVDLIVAIGEKTTTNLLHNVTGIEIDFPRAVELS</sequence>
<dbReference type="Gene3D" id="1.20.1290.10">
    <property type="entry name" value="AhpD-like"/>
    <property type="match status" value="1"/>
</dbReference>
<keyword evidence="3" id="KW-1185">Reference proteome</keyword>